<sequence length="179" mass="20833">MPLMEKEHYTIEDIYALPEGERAELIDGQMYMMSPPGRRHQWLSTYLLTEISLYIRSKKGTCEVYAAPFGVFLKNEKGEDDYLEPDIVVVCDLDKLDEKGCHGAPDWVIEIVSPSSKKRDYLKKTAIYMEQGVREYWIVDPMREVTVVYKREEEGFPVIYKFGESVKAGIYEELEITIK</sequence>
<reference evidence="2 3" key="1">
    <citation type="submission" date="2024-03" db="EMBL/GenBank/DDBJ databases">
        <title>Human intestinal bacterial collection.</title>
        <authorList>
            <person name="Pauvert C."/>
            <person name="Hitch T.C.A."/>
            <person name="Clavel T."/>
        </authorList>
    </citation>
    <scope>NUCLEOTIDE SEQUENCE [LARGE SCALE GENOMIC DNA]</scope>
    <source>
        <strain evidence="2 3">CLA-AA-H132</strain>
    </source>
</reference>
<evidence type="ECO:0000313" key="2">
    <source>
        <dbReference type="EMBL" id="MEQ2472494.1"/>
    </source>
</evidence>
<dbReference type="SUPFAM" id="SSF52980">
    <property type="entry name" value="Restriction endonuclease-like"/>
    <property type="match status" value="1"/>
</dbReference>
<keyword evidence="2" id="KW-0540">Nuclease</keyword>
<dbReference type="InterPro" id="IPR012296">
    <property type="entry name" value="Nuclease_put_TT1808"/>
</dbReference>
<dbReference type="GO" id="GO:0004519">
    <property type="term" value="F:endonuclease activity"/>
    <property type="evidence" value="ECO:0007669"/>
    <property type="project" value="UniProtKB-KW"/>
</dbReference>
<feature type="domain" description="Putative restriction endonuclease" evidence="1">
    <location>
        <begin position="12"/>
        <end position="155"/>
    </location>
</feature>
<organism evidence="2 3">
    <name type="scientific">Laedolimicola intestinihominis</name>
    <dbReference type="NCBI Taxonomy" id="3133166"/>
    <lineage>
        <taxon>Bacteria</taxon>
        <taxon>Bacillati</taxon>
        <taxon>Bacillota</taxon>
        <taxon>Clostridia</taxon>
        <taxon>Lachnospirales</taxon>
        <taxon>Lachnospiraceae</taxon>
        <taxon>Laedolimicola</taxon>
    </lineage>
</organism>
<name>A0ABV1FHG4_9FIRM</name>
<dbReference type="PANTHER" id="PTHR34107">
    <property type="entry name" value="SLL0198 PROTEIN-RELATED"/>
    <property type="match status" value="1"/>
</dbReference>
<keyword evidence="3" id="KW-1185">Reference proteome</keyword>
<keyword evidence="2" id="KW-0378">Hydrolase</keyword>
<dbReference type="EMBL" id="JBBMFE010000006">
    <property type="protein sequence ID" value="MEQ2472494.1"/>
    <property type="molecule type" value="Genomic_DNA"/>
</dbReference>
<dbReference type="InterPro" id="IPR008538">
    <property type="entry name" value="Uma2"/>
</dbReference>
<dbReference type="Gene3D" id="3.90.1570.10">
    <property type="entry name" value="tt1808, chain A"/>
    <property type="match status" value="1"/>
</dbReference>
<gene>
    <name evidence="2" type="ORF">WMO29_08315</name>
</gene>
<dbReference type="InterPro" id="IPR011335">
    <property type="entry name" value="Restrct_endonuc-II-like"/>
</dbReference>
<dbReference type="Pfam" id="PF05685">
    <property type="entry name" value="Uma2"/>
    <property type="match status" value="1"/>
</dbReference>
<dbReference type="CDD" id="cd06260">
    <property type="entry name" value="DUF820-like"/>
    <property type="match status" value="1"/>
</dbReference>
<proteinExistence type="predicted"/>
<dbReference type="Proteomes" id="UP001438008">
    <property type="component" value="Unassembled WGS sequence"/>
</dbReference>
<evidence type="ECO:0000259" key="1">
    <source>
        <dbReference type="Pfam" id="PF05685"/>
    </source>
</evidence>
<evidence type="ECO:0000313" key="3">
    <source>
        <dbReference type="Proteomes" id="UP001438008"/>
    </source>
</evidence>
<dbReference type="RefSeq" id="WP_349164466.1">
    <property type="nucleotide sequence ID" value="NZ_JBBMFE010000006.1"/>
</dbReference>
<dbReference type="PANTHER" id="PTHR34107:SF4">
    <property type="entry name" value="SLL1222 PROTEIN"/>
    <property type="match status" value="1"/>
</dbReference>
<keyword evidence="2" id="KW-0255">Endonuclease</keyword>
<protein>
    <submittedName>
        <fullName evidence="2">Uma2 family endonuclease</fullName>
    </submittedName>
</protein>
<accession>A0ABV1FHG4</accession>
<comment type="caution">
    <text evidence="2">The sequence shown here is derived from an EMBL/GenBank/DDBJ whole genome shotgun (WGS) entry which is preliminary data.</text>
</comment>